<dbReference type="PANTHER" id="PTHR33529:SF2">
    <property type="entry name" value="LIPOPOLYSACCHARIDE EXPORT SYSTEM PERMEASE PROTEIN LPTG"/>
    <property type="match status" value="1"/>
</dbReference>
<evidence type="ECO:0000256" key="6">
    <source>
        <dbReference type="SAM" id="Phobius"/>
    </source>
</evidence>
<gene>
    <name evidence="7" type="primary">lptG</name>
    <name evidence="7" type="ORF">CI610_02253</name>
</gene>
<feature type="transmembrane region" description="Helical" evidence="6">
    <location>
        <begin position="324"/>
        <end position="348"/>
    </location>
</feature>
<evidence type="ECO:0000256" key="4">
    <source>
        <dbReference type="ARBA" id="ARBA00022989"/>
    </source>
</evidence>
<dbReference type="PANTHER" id="PTHR33529">
    <property type="entry name" value="SLR0882 PROTEIN-RELATED"/>
    <property type="match status" value="1"/>
</dbReference>
<feature type="transmembrane region" description="Helical" evidence="6">
    <location>
        <begin position="12"/>
        <end position="36"/>
    </location>
</feature>
<keyword evidence="2" id="KW-1003">Cell membrane</keyword>
<dbReference type="InterPro" id="IPR030923">
    <property type="entry name" value="LptG"/>
</dbReference>
<dbReference type="InterPro" id="IPR005495">
    <property type="entry name" value="LptG/LptF_permease"/>
</dbReference>
<name>A0A2H9T6E6_9ZZZZ</name>
<evidence type="ECO:0000313" key="7">
    <source>
        <dbReference type="EMBL" id="PJE78797.1"/>
    </source>
</evidence>
<dbReference type="GO" id="GO:0055085">
    <property type="term" value="P:transmembrane transport"/>
    <property type="evidence" value="ECO:0007669"/>
    <property type="project" value="InterPro"/>
</dbReference>
<dbReference type="Pfam" id="PF03739">
    <property type="entry name" value="LptF_LptG"/>
    <property type="match status" value="1"/>
</dbReference>
<dbReference type="AlphaFoldDB" id="A0A2H9T6E6"/>
<evidence type="ECO:0000256" key="3">
    <source>
        <dbReference type="ARBA" id="ARBA00022692"/>
    </source>
</evidence>
<accession>A0A2H9T6E6</accession>
<dbReference type="NCBIfam" id="TIGR04408">
    <property type="entry name" value="LptG_lptG"/>
    <property type="match status" value="1"/>
</dbReference>
<dbReference type="EMBL" id="NSIT01000127">
    <property type="protein sequence ID" value="PJE78797.1"/>
    <property type="molecule type" value="Genomic_DNA"/>
</dbReference>
<feature type="transmembrane region" description="Helical" evidence="6">
    <location>
        <begin position="48"/>
        <end position="77"/>
    </location>
</feature>
<reference evidence="7" key="1">
    <citation type="journal article" date="2017" name="Appl. Environ. Microbiol.">
        <title>Molecular characterization of an Endozoicomonas-like organism causing infection in king scallop Pecten maximus L.</title>
        <authorList>
            <person name="Cano I."/>
            <person name="van Aerle R."/>
            <person name="Ross S."/>
            <person name="Verner-Jeffreys D.W."/>
            <person name="Paley R.K."/>
            <person name="Rimmer G."/>
            <person name="Ryder D."/>
            <person name="Hooper P."/>
            <person name="Stone D."/>
            <person name="Feist S.W."/>
        </authorList>
    </citation>
    <scope>NUCLEOTIDE SEQUENCE</scope>
</reference>
<organism evidence="7">
    <name type="scientific">invertebrate metagenome</name>
    <dbReference type="NCBI Taxonomy" id="1711999"/>
    <lineage>
        <taxon>unclassified sequences</taxon>
        <taxon>metagenomes</taxon>
        <taxon>organismal metagenomes</taxon>
    </lineage>
</organism>
<feature type="transmembrane region" description="Helical" evidence="6">
    <location>
        <begin position="98"/>
        <end position="116"/>
    </location>
</feature>
<comment type="subcellular location">
    <subcellularLocation>
        <location evidence="1">Cell membrane</location>
        <topology evidence="1">Multi-pass membrane protein</topology>
    </subcellularLocation>
</comment>
<comment type="caution">
    <text evidence="7">The sequence shown here is derived from an EMBL/GenBank/DDBJ whole genome shotgun (WGS) entry which is preliminary data.</text>
</comment>
<keyword evidence="5 6" id="KW-0472">Membrane</keyword>
<evidence type="ECO:0000256" key="5">
    <source>
        <dbReference type="ARBA" id="ARBA00023136"/>
    </source>
</evidence>
<sequence length="352" mass="38875">MGKLDRYIGLNVLLSMLGVLLVLVLLESLFSFLAQLDDVRANYQVLDVALYIMMLIPTNMYNLIPVSSMIGCIIGLGSMASFSELTAMRAAGVSIRRIVWSVIKPALLMVIIGVFLGEYIAPATEQIAETQRSIARSAEGTYSGEGVWHRQGNEFMYFNAVEPNGVLYGISRFDFDDSMRLQASSYAKRAIFQGNHWILEDVTTSRLADGEFVREMRHIEPWKTDLTTELLKTVVVSPDGLPLTGLSTYIDYLEQQGLVAEQYKLAFWTKALQPLSVLSLVLVGISFIFGPLRSVSMGLRLFSGVITGVVFMLTQSLLGPSSLVFGFPAILSVLIPVVFSAGLGLWLLKRVH</sequence>
<dbReference type="GO" id="GO:0015920">
    <property type="term" value="P:lipopolysaccharide transport"/>
    <property type="evidence" value="ECO:0007669"/>
    <property type="project" value="TreeGrafter"/>
</dbReference>
<dbReference type="GO" id="GO:0043190">
    <property type="term" value="C:ATP-binding cassette (ABC) transporter complex"/>
    <property type="evidence" value="ECO:0007669"/>
    <property type="project" value="InterPro"/>
</dbReference>
<keyword evidence="3 6" id="KW-0812">Transmembrane</keyword>
<keyword evidence="4 6" id="KW-1133">Transmembrane helix</keyword>
<evidence type="ECO:0000256" key="1">
    <source>
        <dbReference type="ARBA" id="ARBA00004651"/>
    </source>
</evidence>
<proteinExistence type="predicted"/>
<feature type="transmembrane region" description="Helical" evidence="6">
    <location>
        <begin position="299"/>
        <end position="318"/>
    </location>
</feature>
<protein>
    <submittedName>
        <fullName evidence="7">Lipopolysaccharide export system permease protein LptG</fullName>
    </submittedName>
</protein>
<evidence type="ECO:0000256" key="2">
    <source>
        <dbReference type="ARBA" id="ARBA00022475"/>
    </source>
</evidence>
<feature type="transmembrane region" description="Helical" evidence="6">
    <location>
        <begin position="271"/>
        <end position="292"/>
    </location>
</feature>